<proteinExistence type="predicted"/>
<protein>
    <submittedName>
        <fullName evidence="1">Uncharacterized protein</fullName>
    </submittedName>
</protein>
<comment type="caution">
    <text evidence="1">The sequence shown here is derived from an EMBL/GenBank/DDBJ whole genome shotgun (WGS) entry which is preliminary data.</text>
</comment>
<dbReference type="OrthoDB" id="5365701at2759"/>
<accession>A0A016UBI3</accession>
<dbReference type="EMBL" id="JARK01001384">
    <property type="protein sequence ID" value="EYC12306.1"/>
    <property type="molecule type" value="Genomic_DNA"/>
</dbReference>
<sequence length="90" mass="9909">MYLCNRRDAPFNPTVCSLPGRQRREICAQPDSASALVRTLIDQSTPAIPGLPTKTPEHHHHSFCPSPTLSSHCSCGYNSQRELALHAAQE</sequence>
<name>A0A016UBI3_9BILA</name>
<dbReference type="Proteomes" id="UP000024635">
    <property type="component" value="Unassembled WGS sequence"/>
</dbReference>
<evidence type="ECO:0000313" key="2">
    <source>
        <dbReference type="Proteomes" id="UP000024635"/>
    </source>
</evidence>
<keyword evidence="2" id="KW-1185">Reference proteome</keyword>
<dbReference type="AlphaFoldDB" id="A0A016UBI3"/>
<reference evidence="2" key="1">
    <citation type="journal article" date="2015" name="Nat. Genet.">
        <title>The genome and transcriptome of the zoonotic hookworm Ancylostoma ceylanicum identify infection-specific gene families.</title>
        <authorList>
            <person name="Schwarz E.M."/>
            <person name="Hu Y."/>
            <person name="Antoshechkin I."/>
            <person name="Miller M.M."/>
            <person name="Sternberg P.W."/>
            <person name="Aroian R.V."/>
        </authorList>
    </citation>
    <scope>NUCLEOTIDE SEQUENCE</scope>
    <source>
        <strain evidence="2">HY135</strain>
    </source>
</reference>
<gene>
    <name evidence="1" type="primary">Acey_s0048.g1719</name>
    <name evidence="1" type="ORF">Y032_0048g1719</name>
</gene>
<organism evidence="1 2">
    <name type="scientific">Ancylostoma ceylanicum</name>
    <dbReference type="NCBI Taxonomy" id="53326"/>
    <lineage>
        <taxon>Eukaryota</taxon>
        <taxon>Metazoa</taxon>
        <taxon>Ecdysozoa</taxon>
        <taxon>Nematoda</taxon>
        <taxon>Chromadorea</taxon>
        <taxon>Rhabditida</taxon>
        <taxon>Rhabditina</taxon>
        <taxon>Rhabditomorpha</taxon>
        <taxon>Strongyloidea</taxon>
        <taxon>Ancylostomatidae</taxon>
        <taxon>Ancylostomatinae</taxon>
        <taxon>Ancylostoma</taxon>
    </lineage>
</organism>
<evidence type="ECO:0000313" key="1">
    <source>
        <dbReference type="EMBL" id="EYC12306.1"/>
    </source>
</evidence>